<dbReference type="OrthoDB" id="9808002at2"/>
<dbReference type="PANTHER" id="PTHR11601">
    <property type="entry name" value="CYSTEINE DESULFURYLASE FAMILY MEMBER"/>
    <property type="match status" value="1"/>
</dbReference>
<organism evidence="15 16">
    <name type="scientific">Desulfuromonas acetoxidans (strain DSM 684 / 11070)</name>
    <dbReference type="NCBI Taxonomy" id="281689"/>
    <lineage>
        <taxon>Bacteria</taxon>
        <taxon>Pseudomonadati</taxon>
        <taxon>Thermodesulfobacteriota</taxon>
        <taxon>Desulfuromonadia</taxon>
        <taxon>Desulfuromonadales</taxon>
        <taxon>Desulfuromonadaceae</taxon>
        <taxon>Desulfuromonas</taxon>
    </lineage>
</organism>
<dbReference type="AlphaFoldDB" id="Q1JYQ0"/>
<evidence type="ECO:0000256" key="6">
    <source>
        <dbReference type="ARBA" id="ARBA00022679"/>
    </source>
</evidence>
<dbReference type="GO" id="GO:0031071">
    <property type="term" value="F:cysteine desulfurase activity"/>
    <property type="evidence" value="ECO:0007669"/>
    <property type="project" value="UniProtKB-EC"/>
</dbReference>
<keyword evidence="8 13" id="KW-0663">Pyridoxal phosphate</keyword>
<dbReference type="Gene3D" id="1.10.260.50">
    <property type="match status" value="1"/>
</dbReference>
<name>Q1JYQ0_DESA6</name>
<evidence type="ECO:0000256" key="11">
    <source>
        <dbReference type="ARBA" id="ARBA00050776"/>
    </source>
</evidence>
<dbReference type="InterPro" id="IPR016454">
    <property type="entry name" value="Cysteine_dSase"/>
</dbReference>
<evidence type="ECO:0000313" key="15">
    <source>
        <dbReference type="EMBL" id="EAT15365.1"/>
    </source>
</evidence>
<dbReference type="GO" id="GO:0030170">
    <property type="term" value="F:pyridoxal phosphate binding"/>
    <property type="evidence" value="ECO:0007669"/>
    <property type="project" value="InterPro"/>
</dbReference>
<evidence type="ECO:0000256" key="3">
    <source>
        <dbReference type="ARBA" id="ARBA00006490"/>
    </source>
</evidence>
<evidence type="ECO:0000256" key="9">
    <source>
        <dbReference type="ARBA" id="ARBA00023004"/>
    </source>
</evidence>
<dbReference type="InterPro" id="IPR020578">
    <property type="entry name" value="Aminotrans_V_PyrdxlP_BS"/>
</dbReference>
<reference evidence="15" key="2">
    <citation type="submission" date="2006-05" db="EMBL/GenBank/DDBJ databases">
        <title>Sequencing of the draft genome and assembly of Desulfuromonas acetoxidans DSM 684.</title>
        <authorList>
            <consortium name="US DOE Joint Genome Institute (JGI-PGF)"/>
            <person name="Copeland A."/>
            <person name="Lucas S."/>
            <person name="Lapidus A."/>
            <person name="Barry K."/>
            <person name="Detter J.C."/>
            <person name="Glavina del Rio T."/>
            <person name="Hammon N."/>
            <person name="Israni S."/>
            <person name="Dalin E."/>
            <person name="Tice H."/>
            <person name="Bruce D."/>
            <person name="Pitluck S."/>
            <person name="Richardson P."/>
        </authorList>
    </citation>
    <scope>NUCLEOTIDE SEQUENCE [LARGE SCALE GENOMIC DNA]</scope>
    <source>
        <strain evidence="15">DSM 684</strain>
    </source>
</reference>
<evidence type="ECO:0000256" key="2">
    <source>
        <dbReference type="ARBA" id="ARBA00003120"/>
    </source>
</evidence>
<dbReference type="InterPro" id="IPR015422">
    <property type="entry name" value="PyrdxlP-dep_Trfase_small"/>
</dbReference>
<feature type="domain" description="Aminotransferase class V" evidence="14">
    <location>
        <begin position="4"/>
        <end position="365"/>
    </location>
</feature>
<evidence type="ECO:0000259" key="14">
    <source>
        <dbReference type="Pfam" id="PF00266"/>
    </source>
</evidence>
<dbReference type="Proteomes" id="UP000005695">
    <property type="component" value="Unassembled WGS sequence"/>
</dbReference>
<dbReference type="GO" id="GO:0008483">
    <property type="term" value="F:transaminase activity"/>
    <property type="evidence" value="ECO:0007669"/>
    <property type="project" value="UniProtKB-KW"/>
</dbReference>
<dbReference type="Gene3D" id="3.40.640.10">
    <property type="entry name" value="Type I PLP-dependent aspartate aminotransferase-like (Major domain)"/>
    <property type="match status" value="1"/>
</dbReference>
<dbReference type="PROSITE" id="PS00595">
    <property type="entry name" value="AA_TRANSFER_CLASS_5"/>
    <property type="match status" value="1"/>
</dbReference>
<dbReference type="EC" id="2.8.1.7" evidence="5 13"/>
<evidence type="ECO:0000256" key="13">
    <source>
        <dbReference type="RuleBase" id="RU364075"/>
    </source>
</evidence>
<evidence type="ECO:0000256" key="7">
    <source>
        <dbReference type="ARBA" id="ARBA00022723"/>
    </source>
</evidence>
<dbReference type="GO" id="GO:0051536">
    <property type="term" value="F:iron-sulfur cluster binding"/>
    <property type="evidence" value="ECO:0007669"/>
    <property type="project" value="UniProtKB-KW"/>
</dbReference>
<keyword evidence="9 13" id="KW-0408">Iron</keyword>
<evidence type="ECO:0000256" key="5">
    <source>
        <dbReference type="ARBA" id="ARBA00012239"/>
    </source>
</evidence>
<dbReference type="NCBIfam" id="TIGR03402">
    <property type="entry name" value="FeS_nifS"/>
    <property type="match status" value="1"/>
</dbReference>
<evidence type="ECO:0000256" key="10">
    <source>
        <dbReference type="ARBA" id="ARBA00023014"/>
    </source>
</evidence>
<dbReference type="SUPFAM" id="SSF53383">
    <property type="entry name" value="PLP-dependent transferases"/>
    <property type="match status" value="1"/>
</dbReference>
<protein>
    <recommendedName>
        <fullName evidence="5 13">Cysteine desulfurase</fullName>
        <ecNumber evidence="5 13">2.8.1.7</ecNumber>
    </recommendedName>
    <alternativeName>
        <fullName evidence="13">Nitrogenase metalloclusters biosynthesis protein NifS</fullName>
    </alternativeName>
</protein>
<dbReference type="InterPro" id="IPR000192">
    <property type="entry name" value="Aminotrans_V_dom"/>
</dbReference>
<keyword evidence="16" id="KW-1185">Reference proteome</keyword>
<dbReference type="Gene3D" id="3.90.1150.10">
    <property type="entry name" value="Aspartate Aminotransferase, domain 1"/>
    <property type="match status" value="1"/>
</dbReference>
<evidence type="ECO:0000256" key="12">
    <source>
        <dbReference type="RuleBase" id="RU004504"/>
    </source>
</evidence>
<dbReference type="InterPro" id="IPR015421">
    <property type="entry name" value="PyrdxlP-dep_Trfase_major"/>
</dbReference>
<sequence>MKNVYLDNNATTPVLPVVVDALLPFYQHAYGNPSSIHWAGREVKGAVDNARQQVADLINATPQEIVFNGCGSEGDNQALIGSYEMLKSNGNHIITTAVEHPAVLDTCRYLETKGACVTYLGVDSEGMLDLAELEAAITDQTILISVMWANNETGCLFPIGEIGRIARKHQIRFHCDAVQALGKVAIDVAECGVDLMVFSGHKIGAPKGVGALYVRDGIELESLIHGGHQEQGRRAGTLNVAGIVAFGKACAVAQQQFDDDVARMMVLRNRLQQGVLALPDVTLNGHKDNRLPNTLNVSFSFIEGEGLLLYMDMVGIAASSGSACTSGSDGPSHVLAAMGVAEAVLHSSVRFSLGPQTTQDDVDYVLEQLPPIVDKLREMSPMLEREFSSDCLVVECEIDPH</sequence>
<dbReference type="Pfam" id="PF00266">
    <property type="entry name" value="Aminotran_5"/>
    <property type="match status" value="1"/>
</dbReference>
<comment type="similarity">
    <text evidence="3 13">Belongs to the class-V pyridoxal-phosphate-dependent aminotransferase family. NifS/IscS subfamily.</text>
</comment>
<dbReference type="GO" id="GO:0006520">
    <property type="term" value="P:amino acid metabolic process"/>
    <property type="evidence" value="ECO:0007669"/>
    <property type="project" value="InterPro"/>
</dbReference>
<keyword evidence="6 13" id="KW-0808">Transferase</keyword>
<keyword evidence="10 13" id="KW-0411">Iron-sulfur</keyword>
<evidence type="ECO:0000256" key="8">
    <source>
        <dbReference type="ARBA" id="ARBA00022898"/>
    </source>
</evidence>
<dbReference type="EMBL" id="AAEW02000011">
    <property type="protein sequence ID" value="EAT15365.1"/>
    <property type="molecule type" value="Genomic_DNA"/>
</dbReference>
<dbReference type="PANTHER" id="PTHR11601:SF34">
    <property type="entry name" value="CYSTEINE DESULFURASE"/>
    <property type="match status" value="1"/>
</dbReference>
<comment type="subunit">
    <text evidence="4">Homodimer.</text>
</comment>
<proteinExistence type="inferred from homology"/>
<comment type="catalytic activity">
    <reaction evidence="11 13">
        <text>(sulfur carrier)-H + L-cysteine = (sulfur carrier)-SH + L-alanine</text>
        <dbReference type="Rhea" id="RHEA:43892"/>
        <dbReference type="Rhea" id="RHEA-COMP:14737"/>
        <dbReference type="Rhea" id="RHEA-COMP:14739"/>
        <dbReference type="ChEBI" id="CHEBI:29917"/>
        <dbReference type="ChEBI" id="CHEBI:35235"/>
        <dbReference type="ChEBI" id="CHEBI:57972"/>
        <dbReference type="ChEBI" id="CHEBI:64428"/>
        <dbReference type="EC" id="2.8.1.7"/>
    </reaction>
</comment>
<dbReference type="InterPro" id="IPR015424">
    <property type="entry name" value="PyrdxlP-dep_Trfase"/>
</dbReference>
<keyword evidence="7 13" id="KW-0479">Metal-binding</keyword>
<evidence type="ECO:0000256" key="1">
    <source>
        <dbReference type="ARBA" id="ARBA00001933"/>
    </source>
</evidence>
<dbReference type="FunFam" id="3.40.640.10:FF:000084">
    <property type="entry name" value="IscS-like cysteine desulfurase"/>
    <property type="match status" value="1"/>
</dbReference>
<evidence type="ECO:0000313" key="16">
    <source>
        <dbReference type="Proteomes" id="UP000005695"/>
    </source>
</evidence>
<gene>
    <name evidence="15" type="ORF">Dace_1029</name>
</gene>
<reference evidence="15" key="1">
    <citation type="submission" date="2006-05" db="EMBL/GenBank/DDBJ databases">
        <title>Annotation of the draft genome assembly of Desulfuromonas acetoxidans DSM 684.</title>
        <authorList>
            <consortium name="US DOE Joint Genome Institute (JGI-ORNL)"/>
            <person name="Larimer F."/>
            <person name="Land M."/>
            <person name="Hauser L."/>
        </authorList>
    </citation>
    <scope>NUCLEOTIDE SEQUENCE [LARGE SCALE GENOMIC DNA]</scope>
    <source>
        <strain evidence="15">DSM 684</strain>
    </source>
</reference>
<dbReference type="RefSeq" id="WP_006001037.1">
    <property type="nucleotide sequence ID" value="NZ_AAEW02000011.1"/>
</dbReference>
<comment type="cofactor">
    <cofactor evidence="1 12">
        <name>pyridoxal 5'-phosphate</name>
        <dbReference type="ChEBI" id="CHEBI:597326"/>
    </cofactor>
</comment>
<evidence type="ECO:0000256" key="4">
    <source>
        <dbReference type="ARBA" id="ARBA00011738"/>
    </source>
</evidence>
<keyword evidence="15" id="KW-0032">Aminotransferase</keyword>
<comment type="function">
    <text evidence="2">Catalyzes the removal of elemental sulfur atoms from cysteine to produce alanine. Seems to participate in the biosynthesis of the nitrogenase metalloclusters by providing the inorganic sulfur required for the Fe-S core formation.</text>
</comment>
<comment type="caution">
    <text evidence="15">The sequence shown here is derived from an EMBL/GenBank/DDBJ whole genome shotgun (WGS) entry which is preliminary data.</text>
</comment>
<accession>Q1JYQ0</accession>
<dbReference type="GO" id="GO:0046872">
    <property type="term" value="F:metal ion binding"/>
    <property type="evidence" value="ECO:0007669"/>
    <property type="project" value="UniProtKB-KW"/>
</dbReference>
<dbReference type="InterPro" id="IPR017772">
    <property type="entry name" value="Cys_deSase_NifS_bac/arc"/>
</dbReference>
<dbReference type="PIRSF" id="PIRSF005572">
    <property type="entry name" value="NifS"/>
    <property type="match status" value="1"/>
</dbReference>